<evidence type="ECO:0000313" key="3">
    <source>
        <dbReference type="Proteomes" id="UP000187609"/>
    </source>
</evidence>
<protein>
    <submittedName>
        <fullName evidence="2">Uncharacterized protein</fullName>
    </submittedName>
</protein>
<name>A0A314LF60_NICAT</name>
<feature type="compositionally biased region" description="Polar residues" evidence="1">
    <location>
        <begin position="130"/>
        <end position="146"/>
    </location>
</feature>
<evidence type="ECO:0000313" key="2">
    <source>
        <dbReference type="EMBL" id="OIT39649.1"/>
    </source>
</evidence>
<feature type="compositionally biased region" description="Low complexity" evidence="1">
    <location>
        <begin position="92"/>
        <end position="108"/>
    </location>
</feature>
<dbReference type="AlphaFoldDB" id="A0A314LF60"/>
<feature type="compositionally biased region" description="Polar residues" evidence="1">
    <location>
        <begin position="68"/>
        <end position="82"/>
    </location>
</feature>
<evidence type="ECO:0000256" key="1">
    <source>
        <dbReference type="SAM" id="MobiDB-lite"/>
    </source>
</evidence>
<dbReference type="EMBL" id="MJEQ01000088">
    <property type="protein sequence ID" value="OIT39649.1"/>
    <property type="molecule type" value="Genomic_DNA"/>
</dbReference>
<dbReference type="Proteomes" id="UP000187609">
    <property type="component" value="Unassembled WGS sequence"/>
</dbReference>
<comment type="caution">
    <text evidence="2">The sequence shown here is derived from an EMBL/GenBank/DDBJ whole genome shotgun (WGS) entry which is preliminary data.</text>
</comment>
<dbReference type="Gramene" id="OIT39649">
    <property type="protein sequence ID" value="OIT39649"/>
    <property type="gene ID" value="A4A49_61856"/>
</dbReference>
<gene>
    <name evidence="2" type="ORF">A4A49_61856</name>
</gene>
<keyword evidence="3" id="KW-1185">Reference proteome</keyword>
<feature type="region of interest" description="Disordered" evidence="1">
    <location>
        <begin position="68"/>
        <end position="156"/>
    </location>
</feature>
<accession>A0A314LF60</accession>
<feature type="non-terminal residue" evidence="2">
    <location>
        <position position="156"/>
    </location>
</feature>
<reference evidence="2" key="1">
    <citation type="submission" date="2016-11" db="EMBL/GenBank/DDBJ databases">
        <title>The genome of Nicotiana attenuata.</title>
        <authorList>
            <person name="Xu S."/>
            <person name="Brockmoeller T."/>
            <person name="Gaquerel E."/>
            <person name="Navarro A."/>
            <person name="Kuhl H."/>
            <person name="Gase K."/>
            <person name="Ling Z."/>
            <person name="Zhou W."/>
            <person name="Kreitzer C."/>
            <person name="Stanke M."/>
            <person name="Tang H."/>
            <person name="Lyons E."/>
            <person name="Pandey P."/>
            <person name="Pandey S.P."/>
            <person name="Timmermann B."/>
            <person name="Baldwin I.T."/>
        </authorList>
    </citation>
    <scope>NUCLEOTIDE SEQUENCE [LARGE SCALE GENOMIC DNA]</scope>
    <source>
        <strain evidence="2">UT</strain>
    </source>
</reference>
<sequence length="156" mass="16511">MHDNNGPMAHNVNAGDEVQSAGKAYAMQNVPTVPTIQGFTPEQYQQILKLLSKEPEPAEVANMADIFPSSNITPVPSATNKTLVPIPDPSNDFTDSPYPSSDSPADFPIDPTPSSSSAPHLPTELASTPPDASNSHPTTIPTTQIRKSARISKAPI</sequence>
<proteinExistence type="predicted"/>
<organism evidence="2 3">
    <name type="scientific">Nicotiana attenuata</name>
    <name type="common">Coyote tobacco</name>
    <dbReference type="NCBI Taxonomy" id="49451"/>
    <lineage>
        <taxon>Eukaryota</taxon>
        <taxon>Viridiplantae</taxon>
        <taxon>Streptophyta</taxon>
        <taxon>Embryophyta</taxon>
        <taxon>Tracheophyta</taxon>
        <taxon>Spermatophyta</taxon>
        <taxon>Magnoliopsida</taxon>
        <taxon>eudicotyledons</taxon>
        <taxon>Gunneridae</taxon>
        <taxon>Pentapetalae</taxon>
        <taxon>asterids</taxon>
        <taxon>lamiids</taxon>
        <taxon>Solanales</taxon>
        <taxon>Solanaceae</taxon>
        <taxon>Nicotianoideae</taxon>
        <taxon>Nicotianeae</taxon>
        <taxon>Nicotiana</taxon>
    </lineage>
</organism>